<dbReference type="EMBL" id="MLAK01000711">
    <property type="protein sequence ID" value="OHT06923.1"/>
    <property type="molecule type" value="Genomic_DNA"/>
</dbReference>
<reference evidence="2" key="1">
    <citation type="submission" date="2016-10" db="EMBL/GenBank/DDBJ databases">
        <authorList>
            <person name="Benchimol M."/>
            <person name="Almeida L.G."/>
            <person name="Vasconcelos A.T."/>
            <person name="Perreira-Neves A."/>
            <person name="Rosa I.A."/>
            <person name="Tasca T."/>
            <person name="Bogo M.R."/>
            <person name="de Souza W."/>
        </authorList>
    </citation>
    <scope>NUCLEOTIDE SEQUENCE [LARGE SCALE GENOMIC DNA]</scope>
    <source>
        <strain evidence="2">K</strain>
    </source>
</reference>
<comment type="caution">
    <text evidence="2">The sequence shown here is derived from an EMBL/GenBank/DDBJ whole genome shotgun (WGS) entry which is preliminary data.</text>
</comment>
<protein>
    <submittedName>
        <fullName evidence="2">Uncharacterized protein</fullName>
    </submittedName>
</protein>
<organism evidence="2 3">
    <name type="scientific">Tritrichomonas foetus</name>
    <dbReference type="NCBI Taxonomy" id="1144522"/>
    <lineage>
        <taxon>Eukaryota</taxon>
        <taxon>Metamonada</taxon>
        <taxon>Parabasalia</taxon>
        <taxon>Tritrichomonadida</taxon>
        <taxon>Tritrichomonadidae</taxon>
        <taxon>Tritrichomonas</taxon>
    </lineage>
</organism>
<dbReference type="OrthoDB" id="295029at2759"/>
<dbReference type="Proteomes" id="UP000179807">
    <property type="component" value="Unassembled WGS sequence"/>
</dbReference>
<dbReference type="RefSeq" id="XP_068360059.1">
    <property type="nucleotide sequence ID" value="XM_068504050.1"/>
</dbReference>
<evidence type="ECO:0000313" key="3">
    <source>
        <dbReference type="Proteomes" id="UP000179807"/>
    </source>
</evidence>
<feature type="compositionally biased region" description="Acidic residues" evidence="1">
    <location>
        <begin position="566"/>
        <end position="593"/>
    </location>
</feature>
<keyword evidence="3" id="KW-1185">Reference proteome</keyword>
<proteinExistence type="predicted"/>
<dbReference type="VEuPathDB" id="TrichDB:TRFO_24971"/>
<dbReference type="AlphaFoldDB" id="A0A1J4K6V9"/>
<gene>
    <name evidence="2" type="ORF">TRFO_24971</name>
</gene>
<accession>A0A1J4K6V9</accession>
<dbReference type="GeneID" id="94838754"/>
<evidence type="ECO:0000313" key="2">
    <source>
        <dbReference type="EMBL" id="OHT06923.1"/>
    </source>
</evidence>
<feature type="region of interest" description="Disordered" evidence="1">
    <location>
        <begin position="531"/>
        <end position="639"/>
    </location>
</feature>
<evidence type="ECO:0000256" key="1">
    <source>
        <dbReference type="SAM" id="MobiDB-lite"/>
    </source>
</evidence>
<feature type="compositionally biased region" description="Acidic residues" evidence="1">
    <location>
        <begin position="609"/>
        <end position="631"/>
    </location>
</feature>
<sequence>MPNDHIVIKKLFIDQLKFQNDDSWLSDSTQIIFRCSQIFSQCYFNFWFRFQFLKVFPQILDKQFEMFWKFGPTENFQNINELISRQDCTISLLAQSDKIRLAFRKGHSILIDFLAARISEILDIVFGKQQCDNDNVPSLCLFFLTTPCSAFTSKILDSPVFFQKMREFIYSDSNKEEIPVNGLIAFSRIMEFYIQNSNGFILKTFSLHEKYSESEDTSNITENNNQKNDEKNENQDDLISCSKHFFSRILSLISNSGVYSLLYYISDHGHQATIDYLEQIDASRLIFERIPENDDIVISRCLVLLTNLVSSGLPTSPLTRCLVDQDILEKILQIAITSKSQIVSSQAFSLLLETCGLFDEEENDEIDGSDDSYESNEDSHLVDDFLFEKIPTICDYIKNELPFCSAKAVATDLLVGLLLKVDEVPELIMSLASYLFHQMFETPTRSTLHCSVLALFEAILDKTIAIYDVCDIRPAIVDAFKRRDQIQASYWGHLHMIASRYLNSGMKLGNECEGWDEYVENEYQRIQDKIDADYGGPLPHESDTESDSDDFGFGTGSGNRFSLLKDDDEDDDIIIDDDYEEDDSEDDGEEEEEGNHNQNRNSGKNGDCNDAEDEEDDDDGFHSDGEEEDIDDKMTSIFQ</sequence>
<name>A0A1J4K6V9_9EUKA</name>